<evidence type="ECO:0000313" key="3">
    <source>
        <dbReference type="Proteomes" id="UP000004295"/>
    </source>
</evidence>
<feature type="compositionally biased region" description="Basic and acidic residues" evidence="1">
    <location>
        <begin position="7"/>
        <end position="20"/>
    </location>
</feature>
<keyword evidence="3" id="KW-1185">Reference proteome</keyword>
<sequence>MIPNSHLRYDQENNISRESDLPDNSPAEERGLIHIGMRGGAVLY</sequence>
<dbReference type="Proteomes" id="UP000004295">
    <property type="component" value="Unassembled WGS sequence"/>
</dbReference>
<accession>C3JB67</accession>
<evidence type="ECO:0000256" key="1">
    <source>
        <dbReference type="SAM" id="MobiDB-lite"/>
    </source>
</evidence>
<comment type="caution">
    <text evidence="2">The sequence shown here is derived from an EMBL/GenBank/DDBJ whole genome shotgun (WGS) entry which is preliminary data.</text>
</comment>
<protein>
    <submittedName>
        <fullName evidence="2">Uncharacterized protein</fullName>
    </submittedName>
</protein>
<dbReference type="EMBL" id="ACNN01000024">
    <property type="protein sequence ID" value="EEN82566.1"/>
    <property type="molecule type" value="Genomic_DNA"/>
</dbReference>
<proteinExistence type="predicted"/>
<name>C3JB67_POREA</name>
<organism evidence="2 3">
    <name type="scientific">Porphyromonas endodontalis (strain ATCC 35406 / DSM 24491 / JCM 8526 / CCUG 16442 / BCRC 14492 / NCTC 13058 / HG 370)</name>
    <name type="common">Bacteroides endodontalis</name>
    <dbReference type="NCBI Taxonomy" id="553175"/>
    <lineage>
        <taxon>Bacteria</taxon>
        <taxon>Pseudomonadati</taxon>
        <taxon>Bacteroidota</taxon>
        <taxon>Bacteroidia</taxon>
        <taxon>Bacteroidales</taxon>
        <taxon>Porphyromonadaceae</taxon>
        <taxon>Porphyromonas</taxon>
    </lineage>
</organism>
<reference evidence="2 3" key="1">
    <citation type="submission" date="2009-04" db="EMBL/GenBank/DDBJ databases">
        <authorList>
            <person name="Sebastian Y."/>
            <person name="Madupu R."/>
            <person name="Durkin A.S."/>
            <person name="Torralba M."/>
            <person name="Methe B."/>
            <person name="Sutton G.G."/>
            <person name="Strausberg R.L."/>
            <person name="Nelson K.E."/>
        </authorList>
    </citation>
    <scope>NUCLEOTIDE SEQUENCE [LARGE SCALE GENOMIC DNA]</scope>
    <source>
        <strain evidence="3">ATCC 35406 / BCRC 14492 / JCM 8526 / NCTC 13058 / HG 370</strain>
    </source>
</reference>
<gene>
    <name evidence="2" type="ORF">POREN0001_1511</name>
</gene>
<dbReference type="AlphaFoldDB" id="C3JB67"/>
<feature type="region of interest" description="Disordered" evidence="1">
    <location>
        <begin position="1"/>
        <end position="30"/>
    </location>
</feature>
<evidence type="ECO:0000313" key="2">
    <source>
        <dbReference type="EMBL" id="EEN82566.1"/>
    </source>
</evidence>